<dbReference type="SMART" id="SM01018">
    <property type="entry name" value="B12-binding_2"/>
    <property type="match status" value="1"/>
</dbReference>
<dbReference type="GO" id="GO:0050667">
    <property type="term" value="P:homocysteine metabolic process"/>
    <property type="evidence" value="ECO:0007669"/>
    <property type="project" value="TreeGrafter"/>
</dbReference>
<evidence type="ECO:0000256" key="6">
    <source>
        <dbReference type="ARBA" id="ARBA00012032"/>
    </source>
</evidence>
<feature type="binding site" evidence="23">
    <location>
        <position position="774"/>
    </location>
    <ligand>
        <name>methylcob(III)alamin</name>
        <dbReference type="ChEBI" id="CHEBI:28115"/>
    </ligand>
</feature>
<dbReference type="PANTHER" id="PTHR45833:SF1">
    <property type="entry name" value="METHIONINE SYNTHASE"/>
    <property type="match status" value="1"/>
</dbReference>
<feature type="binding site" evidence="23">
    <location>
        <position position="1117"/>
    </location>
    <ligand>
        <name>S-adenosyl-L-methionine</name>
        <dbReference type="ChEBI" id="CHEBI:59789"/>
    </ligand>
</feature>
<feature type="domain" description="B12-binding" evidence="29">
    <location>
        <begin position="716"/>
        <end position="851"/>
    </location>
</feature>
<dbReference type="PROSITE" id="PS51332">
    <property type="entry name" value="B12_BINDING"/>
    <property type="match status" value="1"/>
</dbReference>
<dbReference type="SUPFAM" id="SSF56507">
    <property type="entry name" value="Methionine synthase activation domain-like"/>
    <property type="match status" value="1"/>
</dbReference>
<dbReference type="Pfam" id="PF00809">
    <property type="entry name" value="Pterin_bind"/>
    <property type="match status" value="1"/>
</dbReference>
<evidence type="ECO:0000256" key="25">
    <source>
        <dbReference type="SAM" id="MobiDB-lite"/>
    </source>
</evidence>
<evidence type="ECO:0000256" key="18">
    <source>
        <dbReference type="ARBA" id="ARBA00025552"/>
    </source>
</evidence>
<evidence type="ECO:0000256" key="1">
    <source>
        <dbReference type="ARBA" id="ARBA00001700"/>
    </source>
</evidence>
<protein>
    <recommendedName>
        <fullName evidence="7 20">Methionine synthase</fullName>
        <ecNumber evidence="6 20">2.1.1.13</ecNumber>
    </recommendedName>
    <alternativeName>
        <fullName evidence="19 21">5-methyltetrahydrofolate--homocysteine methyltransferase</fullName>
    </alternativeName>
</protein>
<dbReference type="Gene3D" id="3.20.20.20">
    <property type="entry name" value="Dihydropteroate synthase-like"/>
    <property type="match status" value="1"/>
</dbReference>
<proteinExistence type="inferred from homology"/>
<evidence type="ECO:0000256" key="14">
    <source>
        <dbReference type="ARBA" id="ARBA00022737"/>
    </source>
</evidence>
<evidence type="ECO:0000256" key="9">
    <source>
        <dbReference type="ARBA" id="ARBA00022605"/>
    </source>
</evidence>
<dbReference type="Gene3D" id="3.40.50.280">
    <property type="entry name" value="Cobalamin-binding domain"/>
    <property type="match status" value="1"/>
</dbReference>
<keyword evidence="9 21" id="KW-0028">Amino-acid biosynthesis</keyword>
<evidence type="ECO:0000256" key="2">
    <source>
        <dbReference type="ARBA" id="ARBA00001947"/>
    </source>
</evidence>
<dbReference type="PROSITE" id="PS50974">
    <property type="entry name" value="ADOMET_ACTIVATION"/>
    <property type="match status" value="1"/>
</dbReference>
<accession>A0A857DLU9</accession>
<keyword evidence="8 21" id="KW-0489">Methyltransferase</keyword>
<comment type="pathway">
    <text evidence="4 21">Amino-acid biosynthesis; L-methionine biosynthesis via de novo pathway; L-methionine from L-homocysteine (MetH route): step 1/1.</text>
</comment>
<feature type="domain" description="AdoMet activation" evidence="28">
    <location>
        <begin position="873"/>
        <end position="1176"/>
    </location>
</feature>
<dbReference type="Pfam" id="PF02607">
    <property type="entry name" value="B12-binding_2"/>
    <property type="match status" value="1"/>
</dbReference>
<dbReference type="SUPFAM" id="SSF51717">
    <property type="entry name" value="Dihydropteroate synthetase-like"/>
    <property type="match status" value="1"/>
</dbReference>
<dbReference type="SUPFAM" id="SSF52242">
    <property type="entry name" value="Cobalamin (vitamin B12)-binding domain"/>
    <property type="match status" value="1"/>
</dbReference>
<evidence type="ECO:0000256" key="12">
    <source>
        <dbReference type="ARBA" id="ARBA00022691"/>
    </source>
</evidence>
<feature type="binding site" evidence="23">
    <location>
        <begin position="726"/>
        <end position="730"/>
    </location>
    <ligand>
        <name>methylcob(III)alamin</name>
        <dbReference type="ChEBI" id="CHEBI:28115"/>
    </ligand>
</feature>
<dbReference type="PROSITE" id="PS50970">
    <property type="entry name" value="HCY"/>
    <property type="match status" value="1"/>
</dbReference>
<gene>
    <name evidence="31" type="primary">metH</name>
    <name evidence="31" type="ORF">GQ588_12445</name>
</gene>
<evidence type="ECO:0000256" key="11">
    <source>
        <dbReference type="ARBA" id="ARBA00022679"/>
    </source>
</evidence>
<feature type="region of interest" description="Disordered" evidence="25">
    <location>
        <begin position="847"/>
        <end position="866"/>
    </location>
</feature>
<feature type="binding site" description="axial binding residue" evidence="22">
    <location>
        <position position="729"/>
    </location>
    <ligand>
        <name>methylcob(III)alamin</name>
        <dbReference type="ChEBI" id="CHEBI:28115"/>
    </ligand>
    <ligandPart>
        <name>Co</name>
        <dbReference type="ChEBI" id="CHEBI:27638"/>
    </ligandPart>
</feature>
<dbReference type="InterPro" id="IPR004223">
    <property type="entry name" value="VitB12-dep_Met_synth_activ_dom"/>
</dbReference>
<dbReference type="NCBIfam" id="TIGR02082">
    <property type="entry name" value="metH"/>
    <property type="match status" value="1"/>
</dbReference>
<dbReference type="InterPro" id="IPR037010">
    <property type="entry name" value="VitB12-dep_Met_synth_activ_sf"/>
</dbReference>
<evidence type="ECO:0000256" key="19">
    <source>
        <dbReference type="ARBA" id="ARBA00031040"/>
    </source>
</evidence>
<keyword evidence="17 21" id="KW-0170">Cobalt</keyword>
<dbReference type="InterPro" id="IPR036589">
    <property type="entry name" value="HCY_dom_sf"/>
</dbReference>
<feature type="domain" description="Pterin-binding" evidence="27">
    <location>
        <begin position="342"/>
        <end position="602"/>
    </location>
</feature>
<dbReference type="Gene3D" id="3.10.196.10">
    <property type="entry name" value="Vitamin B12-dependent methionine synthase, activation domain"/>
    <property type="match status" value="1"/>
</dbReference>
<dbReference type="Gene3D" id="1.10.1240.10">
    <property type="entry name" value="Methionine synthase domain"/>
    <property type="match status" value="1"/>
</dbReference>
<comment type="cofactor">
    <cofactor evidence="2 21 24">
        <name>Zn(2+)</name>
        <dbReference type="ChEBI" id="CHEBI:29105"/>
    </cofactor>
</comment>
<dbReference type="GO" id="GO:0032259">
    <property type="term" value="P:methylation"/>
    <property type="evidence" value="ECO:0007669"/>
    <property type="project" value="UniProtKB-KW"/>
</dbReference>
<dbReference type="GO" id="GO:0046653">
    <property type="term" value="P:tetrahydrofolate metabolic process"/>
    <property type="evidence" value="ECO:0007669"/>
    <property type="project" value="TreeGrafter"/>
</dbReference>
<evidence type="ECO:0000256" key="15">
    <source>
        <dbReference type="ARBA" id="ARBA00022833"/>
    </source>
</evidence>
<dbReference type="InterPro" id="IPR000489">
    <property type="entry name" value="Pterin-binding_dom"/>
</dbReference>
<dbReference type="InterPro" id="IPR006158">
    <property type="entry name" value="Cobalamin-bd"/>
</dbReference>
<dbReference type="PANTHER" id="PTHR45833">
    <property type="entry name" value="METHIONINE SYNTHASE"/>
    <property type="match status" value="1"/>
</dbReference>
<comment type="function">
    <text evidence="18 21">Catalyzes the transfer of a methyl group from methyl-cobalamin to homocysteine, yielding enzyme-bound cob(I)alamin and methionine. Subsequently, remethylates the cofactor using methyltetrahydrofolate.</text>
</comment>
<reference evidence="31 32" key="1">
    <citation type="submission" date="2019-12" db="EMBL/GenBank/DDBJ databases">
        <title>Sequence classification of anaerobic respiratory reductive dehalogenases: First we see many, then we see few.</title>
        <authorList>
            <person name="Molenda O."/>
            <person name="Puentes Jacome L.A."/>
            <person name="Cao X."/>
            <person name="Nesbo C.L."/>
            <person name="Tang S."/>
            <person name="Morson N."/>
            <person name="Patron J."/>
            <person name="Lomheim L."/>
            <person name="Wishart D.S."/>
            <person name="Edwards E.A."/>
        </authorList>
    </citation>
    <scope>NUCLEOTIDE SEQUENCE [LARGE SCALE GENOMIC DNA]</scope>
    <source>
        <strain evidence="31 32">12DCA</strain>
    </source>
</reference>
<evidence type="ECO:0000256" key="20">
    <source>
        <dbReference type="NCBIfam" id="TIGR02082"/>
    </source>
</evidence>
<dbReference type="InterPro" id="IPR011822">
    <property type="entry name" value="MetH"/>
</dbReference>
<evidence type="ECO:0000256" key="5">
    <source>
        <dbReference type="ARBA" id="ARBA00010398"/>
    </source>
</evidence>
<dbReference type="RefSeq" id="WP_158208501.1">
    <property type="nucleotide sequence ID" value="NZ_CP046996.1"/>
</dbReference>
<dbReference type="EC" id="2.1.1.13" evidence="6 20"/>
<evidence type="ECO:0000256" key="8">
    <source>
        <dbReference type="ARBA" id="ARBA00022603"/>
    </source>
</evidence>
<feature type="domain" description="Hcy-binding" evidence="26">
    <location>
        <begin position="10"/>
        <end position="312"/>
    </location>
</feature>
<evidence type="ECO:0000256" key="4">
    <source>
        <dbReference type="ARBA" id="ARBA00005178"/>
    </source>
</evidence>
<keyword evidence="12 21" id="KW-0949">S-adenosyl-L-methionine</keyword>
<comment type="cofactor">
    <cofactor evidence="3 21 22">
        <name>methylcob(III)alamin</name>
        <dbReference type="ChEBI" id="CHEBI:28115"/>
    </cofactor>
</comment>
<dbReference type="GO" id="GO:0005829">
    <property type="term" value="C:cytosol"/>
    <property type="evidence" value="ECO:0007669"/>
    <property type="project" value="TreeGrafter"/>
</dbReference>
<dbReference type="GO" id="GO:0031419">
    <property type="term" value="F:cobalamin binding"/>
    <property type="evidence" value="ECO:0007669"/>
    <property type="project" value="UniProtKB-UniRule"/>
</dbReference>
<dbReference type="PROSITE" id="PS50972">
    <property type="entry name" value="PTERIN_BINDING"/>
    <property type="match status" value="1"/>
</dbReference>
<dbReference type="PIRSF" id="PIRSF000381">
    <property type="entry name" value="MetH"/>
    <property type="match status" value="1"/>
</dbReference>
<dbReference type="Pfam" id="PF02965">
    <property type="entry name" value="Met_synt_B12"/>
    <property type="match status" value="1"/>
</dbReference>
<evidence type="ECO:0000256" key="13">
    <source>
        <dbReference type="ARBA" id="ARBA00022723"/>
    </source>
</evidence>
<evidence type="ECO:0000256" key="23">
    <source>
        <dbReference type="PIRSR" id="PIRSR000381-2"/>
    </source>
</evidence>
<feature type="binding site" evidence="23">
    <location>
        <position position="920"/>
    </location>
    <ligand>
        <name>S-adenosyl-L-methionine</name>
        <dbReference type="ChEBI" id="CHEBI:59789"/>
    </ligand>
</feature>
<feature type="binding site" evidence="22 24">
    <location>
        <position position="234"/>
    </location>
    <ligand>
        <name>Zn(2+)</name>
        <dbReference type="ChEBI" id="CHEBI:29105"/>
    </ligand>
</feature>
<evidence type="ECO:0000256" key="16">
    <source>
        <dbReference type="ARBA" id="ARBA00023167"/>
    </source>
</evidence>
<comment type="domain">
    <text evidence="21">Modular enzyme with four functionally distinct domains. The isolated Hcy-binding domain catalyzes methyl transfer from free methylcobalamin to homocysteine. The Hcy-binding domain in association with the pterin-binding domain catalyzes the methylation of cob(I)alamin by methyltetrahydrofolate and the methylation of homocysteine. The B12-binding domain binds the cofactor. The AdoMet activation domain binds S-adenosyl-L-methionine. Under aerobic conditions cob(I)alamin can be converted to inactive cob(II)alamin. Reductive methylation by S-adenosyl-L-methionine and flavodoxin regenerates methylcobalamin.</text>
</comment>
<dbReference type="PROSITE" id="PS51337">
    <property type="entry name" value="B12_BINDING_NTER"/>
    <property type="match status" value="1"/>
</dbReference>
<dbReference type="UniPathway" id="UPA00051">
    <property type="reaction ID" value="UER00081"/>
</dbReference>
<comment type="similarity">
    <text evidence="5">Belongs to the vitamin-B12 dependent methionine synthase family.</text>
</comment>
<evidence type="ECO:0000256" key="3">
    <source>
        <dbReference type="ARBA" id="ARBA00001956"/>
    </source>
</evidence>
<feature type="domain" description="B12-binding N-terminal" evidence="30">
    <location>
        <begin position="623"/>
        <end position="716"/>
    </location>
</feature>
<keyword evidence="16 21" id="KW-0486">Methionine biosynthesis</keyword>
<keyword evidence="13 21" id="KW-0479">Metal-binding</keyword>
<evidence type="ECO:0000259" key="28">
    <source>
        <dbReference type="PROSITE" id="PS50974"/>
    </source>
</evidence>
<evidence type="ECO:0000313" key="32">
    <source>
        <dbReference type="Proteomes" id="UP000430508"/>
    </source>
</evidence>
<sequence>MQRSGETMKQQIFNELLAKKILILDGAMGTMLQQKNLSAEDFGGPEQEGCNEILTLTRPHIVRDIHEAYLKAGADIIETNTFGGTNIVLGEYHLRDRDMEINEAAARLAREAADKWSTAEKPRFVAGSMGPTTKMLAFGGGIAFTDLEEAYYRQTLGLIKGGVDLLIVETCQDTLNIKAAGLGIQRAFAEFGREVPLVVSVTIEPSGTMLAGQNIEALYISIQHLKPAAVGMNCGTGAELMNDHLRTLEGIAACAVSCYPNAGLPDEEGDYRETPEEFAGKMAAYAAKGWLNIAGGCCGTTDRHIEALAAALAKYAPRRTMAAERSSITGLEPVWPEEDNRPLLVGERTNVIGSRKFKELIAGEYYEEGSEIARNQVKKGAQIIDVCVANPDRDELEDMVSFLPHVVNKVKVPLMLDTTDPAVLEAGLRLIQGKAIINSINLENGRERFDDVVPLIRKFGAAVVVGLIDEQGMALTRERKLEVAGHSYDLLVYEYGLSAADIIFDPLTFPVGTGDAKYLGSAVETIEGLRLIKAKYPECKTILGISNVSFGLPAAGREVLNAVFVYLNTVAGLDYAIVNSEKLERYATIPHEEKKLAEDLLLNTNDQTLKAFTDFYREKKVTEQKQTSRLSVEERLAGTIIEGSKEGLENDLYEALKKYRPLEIINGPLMKGMEEVGSLFNRNQLIVAEVLQSAEVMKAAVTILEAYMEKAEEAVKGKILLATVKGDVHDIGKNLVEIILSNNGYKVINLGVKVSSEQLIEAARKEAPDAIGLSGLLVKSVQQMLLTAQDLQAAGINTPLILGGAALSRKYTEEKIAPQYGGPVLYARDAMNGLNLLNGLKRKSANDSGSYNAAKKNDQAGNAGTISGNIPDSISGSISDNHIENKFSPVSFDGPVCRPQHTEREILLDYPLAEIIPNLDLPFILRRYLGVKNKLRHSSQEEIKAAESLLLDSADISQDKSAKIQIFVQDFLEEIQEHKLITVNGVFAFYPACANGNTVAIMDSNSDPDPNLNPKASNIVLEELSFPRQQKDNGLCLADYVRPWNKLDGQEQAYDYLGMFALTTGLGIKEKAENYRDKGEYLKSFLLQVLALELVEAFADIMHEKMRKIWGIDNGIRVSPGYPIYPALEEQAKLFRLLKPEEIGITLTENFMMDPEASVTAVVFSHPEAKIFNINR</sequence>
<dbReference type="SUPFAM" id="SSF47644">
    <property type="entry name" value="Methionine synthase domain"/>
    <property type="match status" value="1"/>
</dbReference>
<organism evidence="31 32">
    <name type="scientific">Dehalobacter restrictus</name>
    <dbReference type="NCBI Taxonomy" id="55583"/>
    <lineage>
        <taxon>Bacteria</taxon>
        <taxon>Bacillati</taxon>
        <taxon>Bacillota</taxon>
        <taxon>Clostridia</taxon>
        <taxon>Eubacteriales</taxon>
        <taxon>Desulfitobacteriaceae</taxon>
        <taxon>Dehalobacter</taxon>
    </lineage>
</organism>
<dbReference type="AlphaFoldDB" id="A0A857DLU9"/>
<feature type="binding site" evidence="22 24">
    <location>
        <position position="298"/>
    </location>
    <ligand>
        <name>Zn(2+)</name>
        <dbReference type="ChEBI" id="CHEBI:29105"/>
    </ligand>
</feature>
<dbReference type="InterPro" id="IPR011005">
    <property type="entry name" value="Dihydropteroate_synth-like_sf"/>
</dbReference>
<dbReference type="InterPro" id="IPR036594">
    <property type="entry name" value="Meth_synthase_dom"/>
</dbReference>
<comment type="catalytic activity">
    <reaction evidence="1 21">
        <text>(6S)-5-methyl-5,6,7,8-tetrahydrofolate + L-homocysteine = (6S)-5,6,7,8-tetrahydrofolate + L-methionine</text>
        <dbReference type="Rhea" id="RHEA:11172"/>
        <dbReference type="ChEBI" id="CHEBI:18608"/>
        <dbReference type="ChEBI" id="CHEBI:57453"/>
        <dbReference type="ChEBI" id="CHEBI:57844"/>
        <dbReference type="ChEBI" id="CHEBI:58199"/>
        <dbReference type="EC" id="2.1.1.13"/>
    </reaction>
</comment>
<evidence type="ECO:0000256" key="17">
    <source>
        <dbReference type="ARBA" id="ARBA00023285"/>
    </source>
</evidence>
<evidence type="ECO:0000256" key="24">
    <source>
        <dbReference type="PROSITE-ProRule" id="PRU00333"/>
    </source>
</evidence>
<dbReference type="GO" id="GO:0008705">
    <property type="term" value="F:methionine synthase activity"/>
    <property type="evidence" value="ECO:0007669"/>
    <property type="project" value="UniProtKB-UniRule"/>
</dbReference>
<dbReference type="Pfam" id="PF02310">
    <property type="entry name" value="B12-binding"/>
    <property type="match status" value="1"/>
</dbReference>
<name>A0A857DLU9_9FIRM</name>
<dbReference type="FunFam" id="3.20.20.330:FF:000001">
    <property type="entry name" value="Methionine synthase"/>
    <property type="match status" value="1"/>
</dbReference>
<dbReference type="EMBL" id="CP046996">
    <property type="protein sequence ID" value="QHA01389.1"/>
    <property type="molecule type" value="Genomic_DNA"/>
</dbReference>
<keyword evidence="10 21" id="KW-0846">Cobalamin</keyword>
<evidence type="ECO:0000256" key="21">
    <source>
        <dbReference type="PIRNR" id="PIRNR000381"/>
    </source>
</evidence>
<evidence type="ECO:0000259" key="30">
    <source>
        <dbReference type="PROSITE" id="PS51337"/>
    </source>
</evidence>
<dbReference type="InterPro" id="IPR003726">
    <property type="entry name" value="HCY_dom"/>
</dbReference>
<evidence type="ECO:0000256" key="10">
    <source>
        <dbReference type="ARBA" id="ARBA00022628"/>
    </source>
</evidence>
<evidence type="ECO:0000256" key="22">
    <source>
        <dbReference type="PIRSR" id="PIRSR000381-1"/>
    </source>
</evidence>
<dbReference type="FunFam" id="3.20.20.20:FF:000017">
    <property type="entry name" value="Methionine synthase"/>
    <property type="match status" value="1"/>
</dbReference>
<dbReference type="Pfam" id="PF02574">
    <property type="entry name" value="S-methyl_trans"/>
    <property type="match status" value="1"/>
</dbReference>
<dbReference type="InterPro" id="IPR050554">
    <property type="entry name" value="Met_Synthase/Corrinoid"/>
</dbReference>
<dbReference type="CDD" id="cd02069">
    <property type="entry name" value="methionine_synthase_B12_BD"/>
    <property type="match status" value="1"/>
</dbReference>
<dbReference type="SUPFAM" id="SSF82282">
    <property type="entry name" value="Homocysteine S-methyltransferase"/>
    <property type="match status" value="1"/>
</dbReference>
<dbReference type="InterPro" id="IPR036724">
    <property type="entry name" value="Cobalamin-bd_sf"/>
</dbReference>
<evidence type="ECO:0000259" key="27">
    <source>
        <dbReference type="PROSITE" id="PS50972"/>
    </source>
</evidence>
<keyword evidence="14" id="KW-0677">Repeat</keyword>
<keyword evidence="11 21" id="KW-0808">Transferase</keyword>
<evidence type="ECO:0000256" key="7">
    <source>
        <dbReference type="ARBA" id="ARBA00013998"/>
    </source>
</evidence>
<keyword evidence="15 21" id="KW-0862">Zinc</keyword>
<dbReference type="Proteomes" id="UP000430508">
    <property type="component" value="Chromosome"/>
</dbReference>
<feature type="binding site" evidence="23">
    <location>
        <position position="830"/>
    </location>
    <ligand>
        <name>methylcob(III)alamin</name>
        <dbReference type="ChEBI" id="CHEBI:28115"/>
    </ligand>
</feature>
<dbReference type="Gene3D" id="3.20.20.330">
    <property type="entry name" value="Homocysteine-binding-like domain"/>
    <property type="match status" value="1"/>
</dbReference>
<dbReference type="GO" id="GO:0008270">
    <property type="term" value="F:zinc ion binding"/>
    <property type="evidence" value="ECO:0007669"/>
    <property type="project" value="UniProtKB-UniRule"/>
</dbReference>
<feature type="binding site" evidence="22 24">
    <location>
        <position position="297"/>
    </location>
    <ligand>
        <name>Zn(2+)</name>
        <dbReference type="ChEBI" id="CHEBI:29105"/>
    </ligand>
</feature>
<evidence type="ECO:0000259" key="29">
    <source>
        <dbReference type="PROSITE" id="PS51332"/>
    </source>
</evidence>
<evidence type="ECO:0000259" key="26">
    <source>
        <dbReference type="PROSITE" id="PS50970"/>
    </source>
</evidence>
<dbReference type="InterPro" id="IPR003759">
    <property type="entry name" value="Cbl-bd_cap"/>
</dbReference>
<evidence type="ECO:0000313" key="31">
    <source>
        <dbReference type="EMBL" id="QHA01389.1"/>
    </source>
</evidence>
<dbReference type="InterPro" id="IPR033706">
    <property type="entry name" value="Met_synthase_B12-bd"/>
</dbReference>